<dbReference type="Proteomes" id="UP001314205">
    <property type="component" value="Unassembled WGS sequence"/>
</dbReference>
<name>A0AAV1LKK9_9NEOP</name>
<organism evidence="2 3">
    <name type="scientific">Parnassius mnemosyne</name>
    <name type="common">clouded apollo</name>
    <dbReference type="NCBI Taxonomy" id="213953"/>
    <lineage>
        <taxon>Eukaryota</taxon>
        <taxon>Metazoa</taxon>
        <taxon>Ecdysozoa</taxon>
        <taxon>Arthropoda</taxon>
        <taxon>Hexapoda</taxon>
        <taxon>Insecta</taxon>
        <taxon>Pterygota</taxon>
        <taxon>Neoptera</taxon>
        <taxon>Endopterygota</taxon>
        <taxon>Lepidoptera</taxon>
        <taxon>Glossata</taxon>
        <taxon>Ditrysia</taxon>
        <taxon>Papilionoidea</taxon>
        <taxon>Papilionidae</taxon>
        <taxon>Parnassiinae</taxon>
        <taxon>Parnassini</taxon>
        <taxon>Parnassius</taxon>
        <taxon>Driopa</taxon>
    </lineage>
</organism>
<dbReference type="PANTHER" id="PTHR47022">
    <property type="entry name" value="BTB AND MATH DOMAIN-CONTAINING PROTEIN 36-RELATED"/>
    <property type="match status" value="1"/>
</dbReference>
<evidence type="ECO:0000259" key="1">
    <source>
        <dbReference type="PROSITE" id="PS50144"/>
    </source>
</evidence>
<protein>
    <recommendedName>
        <fullName evidence="1">MATH domain-containing protein</fullName>
    </recommendedName>
</protein>
<dbReference type="AlphaFoldDB" id="A0AAV1LKK9"/>
<dbReference type="PROSITE" id="PS50144">
    <property type="entry name" value="MATH"/>
    <property type="match status" value="1"/>
</dbReference>
<gene>
    <name evidence="2" type="ORF">PARMNEM_LOCUS15405</name>
</gene>
<dbReference type="EMBL" id="CAVLGL010000093">
    <property type="protein sequence ID" value="CAK1596000.1"/>
    <property type="molecule type" value="Genomic_DNA"/>
</dbReference>
<accession>A0AAV1LKK9</accession>
<dbReference type="InterPro" id="IPR002083">
    <property type="entry name" value="MATH/TRAF_dom"/>
</dbReference>
<dbReference type="Gene3D" id="2.60.210.10">
    <property type="entry name" value="Apoptosis, Tumor Necrosis Factor Receptor Associated Protein 2, Chain A"/>
    <property type="match status" value="1"/>
</dbReference>
<dbReference type="SUPFAM" id="SSF49599">
    <property type="entry name" value="TRAF domain-like"/>
    <property type="match status" value="1"/>
</dbReference>
<keyword evidence="3" id="KW-1185">Reference proteome</keyword>
<sequence length="182" mass="20543">MIETGSTANTTSNLLPMTTEVTNEDDDIARPEAAFRFTVQNISQLKEQVLSPPCYIRCLPWKILVLIRNTTTPDRQQQKALGVFIQCNGDCDSPGWSCYGLGEIKLLSYKPDGEHLCRKIHHMYHSKEDDWGFAHFISWTDLMDSENGFVKDDSITIEVHVVAEAPHGVSWDSKKHTGYVGN</sequence>
<reference evidence="2 3" key="1">
    <citation type="submission" date="2023-11" db="EMBL/GenBank/DDBJ databases">
        <authorList>
            <person name="Hedman E."/>
            <person name="Englund M."/>
            <person name="Stromberg M."/>
            <person name="Nyberg Akerstrom W."/>
            <person name="Nylinder S."/>
            <person name="Jareborg N."/>
            <person name="Kallberg Y."/>
            <person name="Kronander E."/>
        </authorList>
    </citation>
    <scope>NUCLEOTIDE SEQUENCE [LARGE SCALE GENOMIC DNA]</scope>
</reference>
<evidence type="ECO:0000313" key="2">
    <source>
        <dbReference type="EMBL" id="CAK1596000.1"/>
    </source>
</evidence>
<dbReference type="SMART" id="SM00061">
    <property type="entry name" value="MATH"/>
    <property type="match status" value="1"/>
</dbReference>
<proteinExistence type="predicted"/>
<feature type="domain" description="MATH" evidence="1">
    <location>
        <begin position="32"/>
        <end position="161"/>
    </location>
</feature>
<dbReference type="Pfam" id="PF22486">
    <property type="entry name" value="MATH_2"/>
    <property type="match status" value="1"/>
</dbReference>
<dbReference type="InterPro" id="IPR008974">
    <property type="entry name" value="TRAF-like"/>
</dbReference>
<evidence type="ECO:0000313" key="3">
    <source>
        <dbReference type="Proteomes" id="UP001314205"/>
    </source>
</evidence>
<dbReference type="PANTHER" id="PTHR47022:SF1">
    <property type="entry name" value="BTB AND MATH DOMAIN-CONTAINING PROTEIN 36-RELATED"/>
    <property type="match status" value="1"/>
</dbReference>
<comment type="caution">
    <text evidence="2">The sequence shown here is derived from an EMBL/GenBank/DDBJ whole genome shotgun (WGS) entry which is preliminary data.</text>
</comment>